<dbReference type="AlphaFoldDB" id="A0A1Y0CVL8"/>
<dbReference type="CDD" id="cd03426">
    <property type="entry name" value="NUDIX_CoAse_Nudt7"/>
    <property type="match status" value="1"/>
</dbReference>
<evidence type="ECO:0000313" key="8">
    <source>
        <dbReference type="EMBL" id="ART79373.1"/>
    </source>
</evidence>
<dbReference type="NCBIfam" id="NF007980">
    <property type="entry name" value="PRK10707.1"/>
    <property type="match status" value="1"/>
</dbReference>
<keyword evidence="6" id="KW-0464">Manganese</keyword>
<evidence type="ECO:0000259" key="7">
    <source>
        <dbReference type="PROSITE" id="PS51462"/>
    </source>
</evidence>
<dbReference type="Pfam" id="PF00293">
    <property type="entry name" value="NUDIX"/>
    <property type="match status" value="1"/>
</dbReference>
<sequence length="187" mass="21257">MTLSELKTRINLLTPRPDPTLPRHAHAAAVLMPIVEGSCGLELILTRRSLELRHHPGQVSFPGGRFDSTDASLWHTALRESWEEIGLLPHLCQPLGQLEAQYTVSGFALTPFIGLVSGQPSFKLNPSEVAAVFQVPLDYLLDLRHHHIFRLNRQGQEHEVIFIRWQQVWIWGITARVIHNFSKQIAR</sequence>
<dbReference type="OrthoDB" id="9802805at2"/>
<dbReference type="KEGG" id="ocm:CBP12_03755"/>
<comment type="cofactor">
    <cofactor evidence="2">
        <name>Mg(2+)</name>
        <dbReference type="ChEBI" id="CHEBI:18420"/>
    </cofactor>
</comment>
<evidence type="ECO:0000256" key="2">
    <source>
        <dbReference type="ARBA" id="ARBA00001946"/>
    </source>
</evidence>
<gene>
    <name evidence="8" type="ORF">CBP12_03755</name>
</gene>
<evidence type="ECO:0000256" key="5">
    <source>
        <dbReference type="ARBA" id="ARBA00022842"/>
    </source>
</evidence>
<keyword evidence="5" id="KW-0460">Magnesium</keyword>
<keyword evidence="4" id="KW-0378">Hydrolase</keyword>
<feature type="domain" description="Nudix hydrolase" evidence="7">
    <location>
        <begin position="24"/>
        <end position="157"/>
    </location>
</feature>
<proteinExistence type="predicted"/>
<dbReference type="PANTHER" id="PTHR12992:SF11">
    <property type="entry name" value="MITOCHONDRIAL COENZYME A DIPHOSPHATASE NUDT8"/>
    <property type="match status" value="1"/>
</dbReference>
<accession>A0A1Y0CVL8</accession>
<dbReference type="GO" id="GO:0046872">
    <property type="term" value="F:metal ion binding"/>
    <property type="evidence" value="ECO:0007669"/>
    <property type="project" value="UniProtKB-KW"/>
</dbReference>
<protein>
    <submittedName>
        <fullName evidence="8">CoA pyrophosphatase</fullName>
    </submittedName>
</protein>
<evidence type="ECO:0000256" key="4">
    <source>
        <dbReference type="ARBA" id="ARBA00022801"/>
    </source>
</evidence>
<keyword evidence="9" id="KW-1185">Reference proteome</keyword>
<evidence type="ECO:0000256" key="1">
    <source>
        <dbReference type="ARBA" id="ARBA00001936"/>
    </source>
</evidence>
<keyword evidence="3" id="KW-0479">Metal-binding</keyword>
<dbReference type="SUPFAM" id="SSF55811">
    <property type="entry name" value="Nudix"/>
    <property type="match status" value="1"/>
</dbReference>
<dbReference type="InterPro" id="IPR015797">
    <property type="entry name" value="NUDIX_hydrolase-like_dom_sf"/>
</dbReference>
<dbReference type="GO" id="GO:0010945">
    <property type="term" value="F:coenzyme A diphosphatase activity"/>
    <property type="evidence" value="ECO:0007669"/>
    <property type="project" value="InterPro"/>
</dbReference>
<dbReference type="InterPro" id="IPR000086">
    <property type="entry name" value="NUDIX_hydrolase_dom"/>
</dbReference>
<evidence type="ECO:0000256" key="6">
    <source>
        <dbReference type="ARBA" id="ARBA00023211"/>
    </source>
</evidence>
<dbReference type="InterPro" id="IPR045121">
    <property type="entry name" value="CoAse"/>
</dbReference>
<dbReference type="PROSITE" id="PS51462">
    <property type="entry name" value="NUDIX"/>
    <property type="match status" value="1"/>
</dbReference>
<dbReference type="EMBL" id="CP021376">
    <property type="protein sequence ID" value="ART79373.1"/>
    <property type="molecule type" value="Genomic_DNA"/>
</dbReference>
<name>A0A1Y0CVL8_9GAMM</name>
<evidence type="ECO:0000256" key="3">
    <source>
        <dbReference type="ARBA" id="ARBA00022723"/>
    </source>
</evidence>
<dbReference type="Proteomes" id="UP000243793">
    <property type="component" value="Chromosome"/>
</dbReference>
<comment type="cofactor">
    <cofactor evidence="1">
        <name>Mn(2+)</name>
        <dbReference type="ChEBI" id="CHEBI:29035"/>
    </cofactor>
</comment>
<dbReference type="Gene3D" id="3.90.79.10">
    <property type="entry name" value="Nucleoside Triphosphate Pyrophosphohydrolase"/>
    <property type="match status" value="1"/>
</dbReference>
<reference evidence="9" key="1">
    <citation type="submission" date="2017-05" db="EMBL/GenBank/DDBJ databases">
        <authorList>
            <person name="Sung H."/>
        </authorList>
    </citation>
    <scope>NUCLEOTIDE SEQUENCE [LARGE SCALE GENOMIC DNA]</scope>
    <source>
        <strain evidence="9">AMac2203</strain>
    </source>
</reference>
<organism evidence="8 9">
    <name type="scientific">Oceanisphaera avium</name>
    <dbReference type="NCBI Taxonomy" id="1903694"/>
    <lineage>
        <taxon>Bacteria</taxon>
        <taxon>Pseudomonadati</taxon>
        <taxon>Pseudomonadota</taxon>
        <taxon>Gammaproteobacteria</taxon>
        <taxon>Aeromonadales</taxon>
        <taxon>Aeromonadaceae</taxon>
        <taxon>Oceanisphaera</taxon>
    </lineage>
</organism>
<evidence type="ECO:0000313" key="9">
    <source>
        <dbReference type="Proteomes" id="UP000243793"/>
    </source>
</evidence>
<dbReference type="PANTHER" id="PTHR12992">
    <property type="entry name" value="NUDIX HYDROLASE"/>
    <property type="match status" value="1"/>
</dbReference>